<organism evidence="2 3">
    <name type="scientific">Oceanobacillus caeni</name>
    <dbReference type="NCBI Taxonomy" id="405946"/>
    <lineage>
        <taxon>Bacteria</taxon>
        <taxon>Bacillati</taxon>
        <taxon>Bacillota</taxon>
        <taxon>Bacilli</taxon>
        <taxon>Bacillales</taxon>
        <taxon>Bacillaceae</taxon>
        <taxon>Oceanobacillus</taxon>
    </lineage>
</organism>
<evidence type="ECO:0000256" key="1">
    <source>
        <dbReference type="SAM" id="Coils"/>
    </source>
</evidence>
<keyword evidence="1" id="KW-0175">Coiled coil</keyword>
<proteinExistence type="predicted"/>
<name>A0ABR5MHD2_9BACI</name>
<reference evidence="2 3" key="1">
    <citation type="submission" date="2015-07" db="EMBL/GenBank/DDBJ databases">
        <title>High-quality draft genome sequence of Oceanobacillus caeni HM6, a bacillus isolated from a human feces.</title>
        <authorList>
            <person name="Kumar J."/>
            <person name="Verma M.K."/>
            <person name="Pandey R."/>
            <person name="Bhambi M."/>
            <person name="Chauhan N."/>
        </authorList>
    </citation>
    <scope>NUCLEOTIDE SEQUENCE [LARGE SCALE GENOMIC DNA]</scope>
    <source>
        <strain evidence="2 3">HM6</strain>
    </source>
</reference>
<comment type="caution">
    <text evidence="2">The sequence shown here is derived from an EMBL/GenBank/DDBJ whole genome shotgun (WGS) entry which is preliminary data.</text>
</comment>
<evidence type="ECO:0000313" key="2">
    <source>
        <dbReference type="EMBL" id="KPH73435.1"/>
    </source>
</evidence>
<feature type="coiled-coil region" evidence="1">
    <location>
        <begin position="179"/>
        <end position="206"/>
    </location>
</feature>
<accession>A0ABR5MHD2</accession>
<dbReference type="EMBL" id="LGTK01000048">
    <property type="protein sequence ID" value="KPH73435.1"/>
    <property type="molecule type" value="Genomic_DNA"/>
</dbReference>
<gene>
    <name evidence="2" type="ORF">AFL42_12650</name>
</gene>
<protein>
    <recommendedName>
        <fullName evidence="4">Helix-turn-helix type 11 domain-containing protein</fullName>
    </recommendedName>
</protein>
<dbReference type="Proteomes" id="UP000037854">
    <property type="component" value="Unassembled WGS sequence"/>
</dbReference>
<dbReference type="RefSeq" id="WP_060668838.1">
    <property type="nucleotide sequence ID" value="NZ_LGTK01000048.1"/>
</dbReference>
<evidence type="ECO:0000313" key="3">
    <source>
        <dbReference type="Proteomes" id="UP000037854"/>
    </source>
</evidence>
<evidence type="ECO:0008006" key="4">
    <source>
        <dbReference type="Google" id="ProtNLM"/>
    </source>
</evidence>
<keyword evidence="3" id="KW-1185">Reference proteome</keyword>
<sequence>MAILEAHETKQSNGVSISNMLKDVNLDNVGKFSIYAYTVQMKFTRFVIGISPKEDTIFINNNNIDDEEIYEFLDASIANVATVENFAVAKYYLERLFFNITTHGKLEFTYRDSFLISSSELSKKMKVSRSTIMRYVENGMEKVEGAGHKCYPKHNAFYWKDGIWPLRIQALQEQFKVRNRTDESLIKEIREQIEEYEKLYGGEFEEVFENVINGETNIYDLEEPDDYKDWLDLIKDLDKVRGK</sequence>